<gene>
    <name evidence="1" type="ORF">J2S74_003056</name>
</gene>
<reference evidence="1 2" key="1">
    <citation type="submission" date="2023-07" db="EMBL/GenBank/DDBJ databases">
        <title>Genomic Encyclopedia of Type Strains, Phase IV (KMG-IV): sequencing the most valuable type-strain genomes for metagenomic binning, comparative biology and taxonomic classification.</title>
        <authorList>
            <person name="Goeker M."/>
        </authorList>
    </citation>
    <scope>NUCLEOTIDE SEQUENCE [LARGE SCALE GENOMIC DNA]</scope>
    <source>
        <strain evidence="1 2">DSM 9768</strain>
    </source>
</reference>
<accession>A0ABT9ZWS0</accession>
<name>A0ABT9ZWS0_9BACI</name>
<protein>
    <submittedName>
        <fullName evidence="1">Uncharacterized protein</fullName>
    </submittedName>
</protein>
<dbReference type="Proteomes" id="UP001230005">
    <property type="component" value="Unassembled WGS sequence"/>
</dbReference>
<keyword evidence="2" id="KW-1185">Reference proteome</keyword>
<comment type="caution">
    <text evidence="1">The sequence shown here is derived from an EMBL/GenBank/DDBJ whole genome shotgun (WGS) entry which is preliminary data.</text>
</comment>
<proteinExistence type="predicted"/>
<evidence type="ECO:0000313" key="2">
    <source>
        <dbReference type="Proteomes" id="UP001230005"/>
    </source>
</evidence>
<dbReference type="EMBL" id="JAUSUG010000012">
    <property type="protein sequence ID" value="MDQ0255674.1"/>
    <property type="molecule type" value="Genomic_DNA"/>
</dbReference>
<organism evidence="1 2">
    <name type="scientific">Evansella vedderi</name>
    <dbReference type="NCBI Taxonomy" id="38282"/>
    <lineage>
        <taxon>Bacteria</taxon>
        <taxon>Bacillati</taxon>
        <taxon>Bacillota</taxon>
        <taxon>Bacilli</taxon>
        <taxon>Bacillales</taxon>
        <taxon>Bacillaceae</taxon>
        <taxon>Evansella</taxon>
    </lineage>
</organism>
<evidence type="ECO:0000313" key="1">
    <source>
        <dbReference type="EMBL" id="MDQ0255674.1"/>
    </source>
</evidence>
<dbReference type="RefSeq" id="WP_307326732.1">
    <property type="nucleotide sequence ID" value="NZ_JAUSUG010000012.1"/>
</dbReference>
<sequence length="74" mass="9036">MNNTEELVQLTKTIRFILILNSRRNKRSFIYFGRACENLLLKQMNDIQIIKYQKSNLGLFYYYNKPTETYIYIE</sequence>